<proteinExistence type="predicted"/>
<gene>
    <name evidence="2" type="ORF">BHC49_13085</name>
</gene>
<keyword evidence="1" id="KW-0812">Transmembrane</keyword>
<sequence>MMLSPIGWLCAVVGACGHADVVLSIPEMAVRGYFSLCNLYAGCGGGWYVLATGKMHCEMLCR</sequence>
<accession>A0A2N9XV14</accession>
<keyword evidence="1" id="KW-1133">Transmembrane helix</keyword>
<protein>
    <submittedName>
        <fullName evidence="2">Uncharacterized protein</fullName>
    </submittedName>
</protein>
<comment type="caution">
    <text evidence="2">The sequence shown here is derived from an EMBL/GenBank/DDBJ whole genome shotgun (WGS) entry which is preliminary data.</text>
</comment>
<dbReference type="AlphaFoldDB" id="A0A2N9XV14"/>
<name>A0A2N9XV14_9NEIS</name>
<reference evidence="2 3" key="1">
    <citation type="journal article" date="2017" name="MBio">
        <title>Type VI secretion-mediated competition in the bee gut microbiome.</title>
        <authorList>
            <person name="Steele M.I."/>
            <person name="Kwong W.K."/>
            <person name="Powell J.E."/>
            <person name="Whiteley M."/>
            <person name="Moran N.A."/>
        </authorList>
    </citation>
    <scope>NUCLEOTIDE SEQUENCE [LARGE SCALE GENOMIC DNA]</scope>
    <source>
        <strain evidence="2 3">Nev3CBA3</strain>
    </source>
</reference>
<dbReference type="Proteomes" id="UP000229434">
    <property type="component" value="Unassembled WGS sequence"/>
</dbReference>
<evidence type="ECO:0000313" key="2">
    <source>
        <dbReference type="EMBL" id="PIT53357.1"/>
    </source>
</evidence>
<evidence type="ECO:0000313" key="3">
    <source>
        <dbReference type="Proteomes" id="UP000229434"/>
    </source>
</evidence>
<feature type="transmembrane region" description="Helical" evidence="1">
    <location>
        <begin position="29"/>
        <end position="50"/>
    </location>
</feature>
<keyword evidence="1" id="KW-0472">Membrane</keyword>
<evidence type="ECO:0000256" key="1">
    <source>
        <dbReference type="SAM" id="Phobius"/>
    </source>
</evidence>
<organism evidence="2 3">
    <name type="scientific">Snodgrassella alvi</name>
    <dbReference type="NCBI Taxonomy" id="1196083"/>
    <lineage>
        <taxon>Bacteria</taxon>
        <taxon>Pseudomonadati</taxon>
        <taxon>Pseudomonadota</taxon>
        <taxon>Betaproteobacteria</taxon>
        <taxon>Neisseriales</taxon>
        <taxon>Neisseriaceae</taxon>
        <taxon>Snodgrassella</taxon>
    </lineage>
</organism>
<dbReference type="RefSeq" id="WP_100138175.1">
    <property type="nucleotide sequence ID" value="NZ_MEIS01000123.1"/>
</dbReference>
<dbReference type="EMBL" id="MEIS01000123">
    <property type="protein sequence ID" value="PIT53357.1"/>
    <property type="molecule type" value="Genomic_DNA"/>
</dbReference>